<dbReference type="EMBL" id="JABTTQ020000007">
    <property type="protein sequence ID" value="KAK6151414.1"/>
    <property type="molecule type" value="Genomic_DNA"/>
</dbReference>
<accession>A0ABR0WYT0</accession>
<evidence type="ECO:0000313" key="4">
    <source>
        <dbReference type="Proteomes" id="UP001318860"/>
    </source>
</evidence>
<dbReference type="PANTHER" id="PTHR33474">
    <property type="entry name" value="TRANSMEMBRANE PROTEIN"/>
    <property type="match status" value="1"/>
</dbReference>
<reference evidence="3 4" key="1">
    <citation type="journal article" date="2021" name="Comput. Struct. Biotechnol. J.">
        <title>De novo genome assembly of the potent medicinal plant Rehmannia glutinosa using nanopore technology.</title>
        <authorList>
            <person name="Ma L."/>
            <person name="Dong C."/>
            <person name="Song C."/>
            <person name="Wang X."/>
            <person name="Zheng X."/>
            <person name="Niu Y."/>
            <person name="Chen S."/>
            <person name="Feng W."/>
        </authorList>
    </citation>
    <scope>NUCLEOTIDE SEQUENCE [LARGE SCALE GENOMIC DNA]</scope>
    <source>
        <strain evidence="3">DH-2019</strain>
    </source>
</reference>
<feature type="signal peptide" evidence="2">
    <location>
        <begin position="1"/>
        <end position="22"/>
    </location>
</feature>
<feature type="region of interest" description="Disordered" evidence="1">
    <location>
        <begin position="61"/>
        <end position="80"/>
    </location>
</feature>
<keyword evidence="2" id="KW-0732">Signal</keyword>
<sequence length="80" mass="8749">MAFGQRRLVVLLLLFLVVSSTAVPISSKAYKYNKEVKQTDKDGGLLKLEGLVEGRMNLEVEDYPGTGANHDHDPPPPGKV</sequence>
<gene>
    <name evidence="3" type="ORF">DH2020_014049</name>
</gene>
<protein>
    <submittedName>
        <fullName evidence="3">Uncharacterized protein</fullName>
    </submittedName>
</protein>
<proteinExistence type="predicted"/>
<dbReference type="Proteomes" id="UP001318860">
    <property type="component" value="Unassembled WGS sequence"/>
</dbReference>
<name>A0ABR0WYT0_REHGL</name>
<evidence type="ECO:0000256" key="2">
    <source>
        <dbReference type="SAM" id="SignalP"/>
    </source>
</evidence>
<evidence type="ECO:0000313" key="3">
    <source>
        <dbReference type="EMBL" id="KAK6151414.1"/>
    </source>
</evidence>
<evidence type="ECO:0000256" key="1">
    <source>
        <dbReference type="SAM" id="MobiDB-lite"/>
    </source>
</evidence>
<feature type="chain" id="PRO_5047010430" evidence="2">
    <location>
        <begin position="23"/>
        <end position="80"/>
    </location>
</feature>
<keyword evidence="4" id="KW-1185">Reference proteome</keyword>
<dbReference type="PANTHER" id="PTHR33474:SF28">
    <property type="entry name" value="OS01G0815400 PROTEIN"/>
    <property type="match status" value="1"/>
</dbReference>
<comment type="caution">
    <text evidence="3">The sequence shown here is derived from an EMBL/GenBank/DDBJ whole genome shotgun (WGS) entry which is preliminary data.</text>
</comment>
<organism evidence="3 4">
    <name type="scientific">Rehmannia glutinosa</name>
    <name type="common">Chinese foxglove</name>
    <dbReference type="NCBI Taxonomy" id="99300"/>
    <lineage>
        <taxon>Eukaryota</taxon>
        <taxon>Viridiplantae</taxon>
        <taxon>Streptophyta</taxon>
        <taxon>Embryophyta</taxon>
        <taxon>Tracheophyta</taxon>
        <taxon>Spermatophyta</taxon>
        <taxon>Magnoliopsida</taxon>
        <taxon>eudicotyledons</taxon>
        <taxon>Gunneridae</taxon>
        <taxon>Pentapetalae</taxon>
        <taxon>asterids</taxon>
        <taxon>lamiids</taxon>
        <taxon>Lamiales</taxon>
        <taxon>Orobanchaceae</taxon>
        <taxon>Rehmannieae</taxon>
        <taxon>Rehmannia</taxon>
    </lineage>
</organism>